<proteinExistence type="predicted"/>
<evidence type="ECO:0000256" key="1">
    <source>
        <dbReference type="SAM" id="SignalP"/>
    </source>
</evidence>
<accession>A0ABR1YD03</accession>
<gene>
    <name evidence="2" type="ORF">HDK90DRAFT_96515</name>
</gene>
<sequence>MMAVFFLSRAFAKVVATAHGLRRQSAGRQASRTGPIWQQKLVVCSRDRMLANPPRRVAALYQHKAILIIELINHRPLVAEHSHRSVRQPLLQLRAPAHTLLVDSSLIVSTVSDDESRRDGAAAHEHAYYLSVHERAPLEQRARFDSIYPALVD</sequence>
<name>A0ABR1YD03_9PEZI</name>
<dbReference type="EMBL" id="JBBWRZ010000012">
    <property type="protein sequence ID" value="KAK8224961.1"/>
    <property type="molecule type" value="Genomic_DNA"/>
</dbReference>
<feature type="chain" id="PRO_5045319076" description="Secreted protein" evidence="1">
    <location>
        <begin position="17"/>
        <end position="153"/>
    </location>
</feature>
<comment type="caution">
    <text evidence="2">The sequence shown here is derived from an EMBL/GenBank/DDBJ whole genome shotgun (WGS) entry which is preliminary data.</text>
</comment>
<protein>
    <recommendedName>
        <fullName evidence="4">Secreted protein</fullName>
    </recommendedName>
</protein>
<reference evidence="2 3" key="1">
    <citation type="submission" date="2024-04" db="EMBL/GenBank/DDBJ databases">
        <title>Phyllosticta paracitricarpa is synonymous to the EU quarantine fungus P. citricarpa based on phylogenomic analyses.</title>
        <authorList>
            <consortium name="Lawrence Berkeley National Laboratory"/>
            <person name="Van Ingen-Buijs V.A."/>
            <person name="Van Westerhoven A.C."/>
            <person name="Haridas S."/>
            <person name="Skiadas P."/>
            <person name="Martin F."/>
            <person name="Groenewald J.Z."/>
            <person name="Crous P.W."/>
            <person name="Seidl M.F."/>
        </authorList>
    </citation>
    <scope>NUCLEOTIDE SEQUENCE [LARGE SCALE GENOMIC DNA]</scope>
    <source>
        <strain evidence="2 3">CBS 123374</strain>
    </source>
</reference>
<evidence type="ECO:0000313" key="3">
    <source>
        <dbReference type="Proteomes" id="UP001492380"/>
    </source>
</evidence>
<keyword evidence="1" id="KW-0732">Signal</keyword>
<organism evidence="2 3">
    <name type="scientific">Phyllosticta capitalensis</name>
    <dbReference type="NCBI Taxonomy" id="121624"/>
    <lineage>
        <taxon>Eukaryota</taxon>
        <taxon>Fungi</taxon>
        <taxon>Dikarya</taxon>
        <taxon>Ascomycota</taxon>
        <taxon>Pezizomycotina</taxon>
        <taxon>Dothideomycetes</taxon>
        <taxon>Dothideomycetes incertae sedis</taxon>
        <taxon>Botryosphaeriales</taxon>
        <taxon>Phyllostictaceae</taxon>
        <taxon>Phyllosticta</taxon>
    </lineage>
</organism>
<evidence type="ECO:0000313" key="2">
    <source>
        <dbReference type="EMBL" id="KAK8224961.1"/>
    </source>
</evidence>
<feature type="signal peptide" evidence="1">
    <location>
        <begin position="1"/>
        <end position="16"/>
    </location>
</feature>
<keyword evidence="3" id="KW-1185">Reference proteome</keyword>
<evidence type="ECO:0008006" key="4">
    <source>
        <dbReference type="Google" id="ProtNLM"/>
    </source>
</evidence>
<dbReference type="Proteomes" id="UP001492380">
    <property type="component" value="Unassembled WGS sequence"/>
</dbReference>